<gene>
    <name evidence="2" type="ORF">E3C22_09890</name>
</gene>
<proteinExistence type="predicted"/>
<feature type="transmembrane region" description="Helical" evidence="1">
    <location>
        <begin position="85"/>
        <end position="101"/>
    </location>
</feature>
<dbReference type="EMBL" id="SOZD01000002">
    <property type="protein sequence ID" value="TFF25641.1"/>
    <property type="molecule type" value="Genomic_DNA"/>
</dbReference>
<sequence length="149" mass="16325">MSVDDIVAFPGRVLWSLLVLLGALAQDCLAAAGQHPFLAAAIFLAFFVSLVLARGVVMVGLVLCFVAVAALIGAEPVRELDKRQTFSALSMLAMILIGLAMRHQRLLRQRLEDEIAAREEALDEARRQGWDAAMKYRPEDETPRLGPPD</sequence>
<evidence type="ECO:0000256" key="1">
    <source>
        <dbReference type="SAM" id="Phobius"/>
    </source>
</evidence>
<keyword evidence="3" id="KW-1185">Reference proteome</keyword>
<evidence type="ECO:0000313" key="3">
    <source>
        <dbReference type="Proteomes" id="UP000298179"/>
    </source>
</evidence>
<keyword evidence="1" id="KW-0472">Membrane</keyword>
<keyword evidence="1" id="KW-1133">Transmembrane helix</keyword>
<reference evidence="2 3" key="1">
    <citation type="submission" date="2019-03" db="EMBL/GenBank/DDBJ databases">
        <title>Jiella endophytica sp. nov., a novel endophytic bacterium isolated from root of Ficus microcarpa Linn. f.</title>
        <authorList>
            <person name="Tuo L."/>
        </authorList>
    </citation>
    <scope>NUCLEOTIDE SEQUENCE [LARGE SCALE GENOMIC DNA]</scope>
    <source>
        <strain evidence="2 3">CBS5Q-3</strain>
    </source>
</reference>
<comment type="caution">
    <text evidence="2">The sequence shown here is derived from an EMBL/GenBank/DDBJ whole genome shotgun (WGS) entry which is preliminary data.</text>
</comment>
<evidence type="ECO:0000313" key="2">
    <source>
        <dbReference type="EMBL" id="TFF25641.1"/>
    </source>
</evidence>
<keyword evidence="1" id="KW-0812">Transmembrane</keyword>
<organism evidence="2 3">
    <name type="scientific">Jiella endophytica</name>
    <dbReference type="NCBI Taxonomy" id="2558362"/>
    <lineage>
        <taxon>Bacteria</taxon>
        <taxon>Pseudomonadati</taxon>
        <taxon>Pseudomonadota</taxon>
        <taxon>Alphaproteobacteria</taxon>
        <taxon>Hyphomicrobiales</taxon>
        <taxon>Aurantimonadaceae</taxon>
        <taxon>Jiella</taxon>
    </lineage>
</organism>
<feature type="transmembrane region" description="Helical" evidence="1">
    <location>
        <begin position="40"/>
        <end position="73"/>
    </location>
</feature>
<name>A0A4Y8RQS0_9HYPH</name>
<dbReference type="Proteomes" id="UP000298179">
    <property type="component" value="Unassembled WGS sequence"/>
</dbReference>
<accession>A0A4Y8RQS0</accession>
<protein>
    <submittedName>
        <fullName evidence="2">Uncharacterized protein</fullName>
    </submittedName>
</protein>
<dbReference type="AlphaFoldDB" id="A0A4Y8RQS0"/>
<dbReference type="RefSeq" id="WP_134761808.1">
    <property type="nucleotide sequence ID" value="NZ_SOZD01000002.1"/>
</dbReference>